<dbReference type="GeneID" id="24140917"/>
<accession>A0A067CW81</accession>
<keyword evidence="2" id="KW-1185">Reference proteome</keyword>
<proteinExistence type="predicted"/>
<dbReference type="EMBL" id="KK583199">
    <property type="protein sequence ID" value="KDO31057.1"/>
    <property type="molecule type" value="Genomic_DNA"/>
</dbReference>
<evidence type="ECO:0000313" key="1">
    <source>
        <dbReference type="EMBL" id="KDO31057.1"/>
    </source>
</evidence>
<evidence type="ECO:0000313" key="2">
    <source>
        <dbReference type="Proteomes" id="UP000030745"/>
    </source>
</evidence>
<dbReference type="AlphaFoldDB" id="A0A067CW81"/>
<sequence>MEAQGFERALAAIRRPAKPFATGRESHAHPHLHVHGMDAPLQLPIDEAQAARLSRGCPLLLVPAQRLESIDAMAYSMHLAREIEAELAPRGPFHATLSHLVMDRAGASASSLRPQVALPGTFGVLIVLLPSHYDGGRILLSHNGLEEACEYLEEPTPMADLVYAAAYLDATIVSEPIHAGIRTALVFALRYASPDIDCSTAPDDAIAALAQLAAQPCGRDVLWGVDVEHPLLALDRGQLRGTDAAVVNALLVTGQYDVALVQYARAPSIGAFFNLGDDDDDDDVGFTGVVATAVVVEASCPSFVSTALVGATVGTMLESGTRHWSWPSTSVVFWAKKHRVRLLGTSVALSTLTSASQRTAHALGCASPNALAAEIITFFGASSSSDVIDHGQHLPKKRKRKSPVFGDIVGRVLDDLKDITLVALYVGEHAWVSSHASLTHVASWTHHFLVKYGWEQLGASTLLRLVPRWSTSSWAHAAYAAQLLCSLVGVATMPVCPVLTQPFVDELVFAGYTQLLTAVSALPDMAPLTADATGHFVREVLALEAYLLQDAGSKHQSKWLMSYLPRSLLLEVDAFLGPTHSMLGLVQRKPKTLCPLSALAPAVASAVVWPTAAAMHVLATLPTATQAMGTSVDVLFSVLHVVVATARGAHLEALLNGMWRTWSIRLVPAIAALLRRHVSVPTLAASHFGTMLLQSVSQLLGSNNSAFLQEHYAPTATALGLVRDAADVVHRWTPMSAFFCFASQLTSTLSATPDRGLEIYRSVVFRLLDVSFDVWPASVVEHLARACVARLEAEAVVELPTLDDLTIRGLVPSSARHHCHSCATFLQFLESPTGLECDFDSATRRLCPNVWDVVVANADRLECVEWMMEGSTATGVPIVRVLSVLKTPQEQHAPTNEWKRRLQLHQERSLDQWRVACLHEAVHRLTRALSVDTESETTRRFRLPRSPYIERRLFNDVF</sequence>
<organism evidence="1 2">
    <name type="scientific">Saprolegnia parasitica (strain CBS 223.65)</name>
    <dbReference type="NCBI Taxonomy" id="695850"/>
    <lineage>
        <taxon>Eukaryota</taxon>
        <taxon>Sar</taxon>
        <taxon>Stramenopiles</taxon>
        <taxon>Oomycota</taxon>
        <taxon>Saprolegniomycetes</taxon>
        <taxon>Saprolegniales</taxon>
        <taxon>Saprolegniaceae</taxon>
        <taxon>Saprolegnia</taxon>
    </lineage>
</organism>
<dbReference type="OMA" id="WHARDAY"/>
<gene>
    <name evidence="1" type="ORF">SPRG_19585</name>
</gene>
<dbReference type="RefSeq" id="XP_012198318.1">
    <property type="nucleotide sequence ID" value="XM_012342928.1"/>
</dbReference>
<dbReference type="VEuPathDB" id="FungiDB:SPRG_19585"/>
<reference evidence="1 2" key="1">
    <citation type="journal article" date="2013" name="PLoS Genet.">
        <title>Distinctive expansion of potential virulence genes in the genome of the oomycete fish pathogen Saprolegnia parasitica.</title>
        <authorList>
            <person name="Jiang R.H."/>
            <person name="de Bruijn I."/>
            <person name="Haas B.J."/>
            <person name="Belmonte R."/>
            <person name="Lobach L."/>
            <person name="Christie J."/>
            <person name="van den Ackerveken G."/>
            <person name="Bottin A."/>
            <person name="Bulone V."/>
            <person name="Diaz-Moreno S.M."/>
            <person name="Dumas B."/>
            <person name="Fan L."/>
            <person name="Gaulin E."/>
            <person name="Govers F."/>
            <person name="Grenville-Briggs L.J."/>
            <person name="Horner N.R."/>
            <person name="Levin J.Z."/>
            <person name="Mammella M."/>
            <person name="Meijer H.J."/>
            <person name="Morris P."/>
            <person name="Nusbaum C."/>
            <person name="Oome S."/>
            <person name="Phillips A.J."/>
            <person name="van Rooyen D."/>
            <person name="Rzeszutek E."/>
            <person name="Saraiva M."/>
            <person name="Secombes C.J."/>
            <person name="Seidl M.F."/>
            <person name="Snel B."/>
            <person name="Stassen J.H."/>
            <person name="Sykes S."/>
            <person name="Tripathy S."/>
            <person name="van den Berg H."/>
            <person name="Vega-Arreguin J.C."/>
            <person name="Wawra S."/>
            <person name="Young S.K."/>
            <person name="Zeng Q."/>
            <person name="Dieguez-Uribeondo J."/>
            <person name="Russ C."/>
            <person name="Tyler B.M."/>
            <person name="van West P."/>
        </authorList>
    </citation>
    <scope>NUCLEOTIDE SEQUENCE [LARGE SCALE GENOMIC DNA]</scope>
    <source>
        <strain evidence="1 2">CBS 223.65</strain>
    </source>
</reference>
<name>A0A067CW81_SAPPC</name>
<dbReference type="KEGG" id="spar:SPRG_19585"/>
<dbReference type="Proteomes" id="UP000030745">
    <property type="component" value="Unassembled WGS sequence"/>
</dbReference>
<dbReference type="OrthoDB" id="124582at2759"/>
<protein>
    <submittedName>
        <fullName evidence="1">Uncharacterized protein</fullName>
    </submittedName>
</protein>